<name>A0A5N5QRT3_9AGAM</name>
<dbReference type="InterPro" id="IPR052233">
    <property type="entry name" value="Rho-type_GEFs"/>
</dbReference>
<reference evidence="7 8" key="1">
    <citation type="journal article" date="2019" name="Fungal Biol. Biotechnol.">
        <title>Draft genome sequence of fastidious pathogen Ceratobasidium theobromae, which causes vascular-streak dieback in Theobroma cacao.</title>
        <authorList>
            <person name="Ali S.S."/>
            <person name="Asman A."/>
            <person name="Shao J."/>
            <person name="Firmansyah A.P."/>
            <person name="Susilo A.W."/>
            <person name="Rosmana A."/>
            <person name="McMahon P."/>
            <person name="Junaid M."/>
            <person name="Guest D."/>
            <person name="Kheng T.Y."/>
            <person name="Meinhardt L.W."/>
            <person name="Bailey B.A."/>
        </authorList>
    </citation>
    <scope>NUCLEOTIDE SEQUENCE [LARGE SCALE GENOMIC DNA]</scope>
    <source>
        <strain evidence="7 8">CT2</strain>
    </source>
</reference>
<dbReference type="Proteomes" id="UP000383932">
    <property type="component" value="Unassembled WGS sequence"/>
</dbReference>
<dbReference type="Pfam" id="PF00621">
    <property type="entry name" value="RhoGEF"/>
    <property type="match status" value="2"/>
</dbReference>
<dbReference type="InterPro" id="IPR001180">
    <property type="entry name" value="CNH_dom"/>
</dbReference>
<evidence type="ECO:0000256" key="2">
    <source>
        <dbReference type="ARBA" id="ARBA00022658"/>
    </source>
</evidence>
<evidence type="ECO:0000313" key="8">
    <source>
        <dbReference type="Proteomes" id="UP000383932"/>
    </source>
</evidence>
<dbReference type="EMBL" id="SSOP01000020">
    <property type="protein sequence ID" value="KAB5594455.1"/>
    <property type="molecule type" value="Genomic_DNA"/>
</dbReference>
<dbReference type="GO" id="GO:0005085">
    <property type="term" value="F:guanyl-nucleotide exchange factor activity"/>
    <property type="evidence" value="ECO:0007669"/>
    <property type="project" value="UniProtKB-KW"/>
</dbReference>
<organism evidence="7 8">
    <name type="scientific">Ceratobasidium theobromae</name>
    <dbReference type="NCBI Taxonomy" id="1582974"/>
    <lineage>
        <taxon>Eukaryota</taxon>
        <taxon>Fungi</taxon>
        <taxon>Dikarya</taxon>
        <taxon>Basidiomycota</taxon>
        <taxon>Agaricomycotina</taxon>
        <taxon>Agaricomycetes</taxon>
        <taxon>Cantharellales</taxon>
        <taxon>Ceratobasidiaceae</taxon>
        <taxon>Ceratobasidium</taxon>
    </lineage>
</organism>
<gene>
    <name evidence="7" type="ORF">CTheo_2086</name>
</gene>
<feature type="domain" description="DH" evidence="5">
    <location>
        <begin position="621"/>
        <end position="804"/>
    </location>
</feature>
<feature type="compositionally biased region" description="Low complexity" evidence="3">
    <location>
        <begin position="1637"/>
        <end position="1655"/>
    </location>
</feature>
<dbReference type="PROSITE" id="PS50003">
    <property type="entry name" value="PH_DOMAIN"/>
    <property type="match status" value="1"/>
</dbReference>
<dbReference type="Pfam" id="PF15405">
    <property type="entry name" value="PH_5"/>
    <property type="match status" value="1"/>
</dbReference>
<evidence type="ECO:0000313" key="7">
    <source>
        <dbReference type="EMBL" id="KAB5594455.1"/>
    </source>
</evidence>
<dbReference type="SMART" id="SM00036">
    <property type="entry name" value="CNH"/>
    <property type="match status" value="1"/>
</dbReference>
<keyword evidence="1" id="KW-0597">Phosphoprotein</keyword>
<feature type="compositionally biased region" description="Low complexity" evidence="3">
    <location>
        <begin position="341"/>
        <end position="350"/>
    </location>
</feature>
<dbReference type="PROSITE" id="PS00741">
    <property type="entry name" value="DH_1"/>
    <property type="match status" value="1"/>
</dbReference>
<dbReference type="SUPFAM" id="SSF48065">
    <property type="entry name" value="DBL homology domain (DH-domain)"/>
    <property type="match status" value="2"/>
</dbReference>
<keyword evidence="2" id="KW-0344">Guanine-nucleotide releasing factor</keyword>
<keyword evidence="8" id="KW-1185">Reference proteome</keyword>
<dbReference type="OrthoDB" id="2272012at2759"/>
<dbReference type="SMART" id="SM00233">
    <property type="entry name" value="PH"/>
    <property type="match status" value="1"/>
</dbReference>
<dbReference type="SMART" id="SM00325">
    <property type="entry name" value="RhoGEF"/>
    <property type="match status" value="2"/>
</dbReference>
<dbReference type="CDD" id="cd00160">
    <property type="entry name" value="RhoGEF"/>
    <property type="match status" value="2"/>
</dbReference>
<sequence length="1655" mass="183962">MQSSRPNGRAGDAAESDIDTMFDEILGGFGDSDLSLNDPRSRAHGPRRGHQQDDSIVSLISSYEGDPDDRDPPRPTNAYSSQRLRPLPQVPGASPRPPFTAPAPPPPLPMAMPSPEPFQHPPGAYMNSYISPGPANALLNAHPRRQLPSQPDAFGATSGNIAQRQARRPTTAGSDSVVGPQPGQPSPRLSHPNPSPYTIPTVQVGGPDDYQPSFPRGPPPGAMLPAIPGALSSPNLSSPTSFAPSPQPNHDAYSPGAPYVPPGASNPYPGHPPRTTSRMPANDFYPSPVSATLSPSPGATLGRSSSASSSIFSGGRDIRGPAPPSTADTSYFPPSVDRANSKSSNWSSNSTMQPGAGKYTTSTASYDSTLGGDAAGYLDLPSSSPVADTGYRADQQYLEERIATAKGRLELHEDDQDDYDYSDEDETLFVNLALLSHLAVKLRDKVPRGTHVKGSIPYTHAFTGKDIVSTIQSTIQRQLAITFNISTNDRRTALQVARSLQNQLFFYEVEWGGQALNDGVEDVYMFLDDQGGGSDQRFEREELPTGVITLLTSCYSPSCSEGLPGKCYAYGCPRGYRASAGALGRQLSAQESKPSIRETTVEWVDSVDPEVVKNLPESERRRQEVIWQVVKKEEQYVQDLDTIVEIFIAPLREAQPPIIRGDINQFIDAVFGNILDIRECNRRLLEVMRVRQREQQPVIQQIGDVFLTAAAEFRIAYPLYIGQLPIAEKVVKDEMESNAEFRSFLEQCSRDPRARRLDLKHFMHRPQEHLHKYTTILETILNDTEKENADAEYLAEAMASIQNLHAVAQLRTFQSAMCRGNSAKLEWHNLVSAEVRDGMSKQEVKRQSVIFELIKGEMEYVKDLELLNTLFIQPLLHEEPPPIPHMRLERFIQEVFSNFADVHLHHRRMLDQLHEIQREEHPVIRTITHPVYDAALNWRDAYMVYIPHYPIAEYLVDMEKATNKDFKAFIERQIRAPDARRLELKAFIHRPVARLPRYELLLRDIMAASPMDHEDRESIPQIIEIISELSRSTNTAIGSAKQKVEIWNYASNLSWKPGEMIDLDLHNEARQLYHFGKLYRQPEGGLDFSRWTEVFVLVFDNYLVITKPRSKDGVTKYLVNRRPIPIDLMSLVGFGDPAQQRPTRLFSIGTRHDAPASGPSAPGEAAQDSRAIYPFGIHYAGRAGGISQFFIDSATAREEWKQKLEEAIEMRKVVQDSNKVFELETLSNETFAQPKGYTPNAGWSEEASLVGGKVTCTVPFSTADGRGLVAIGCAEGVWIGLRHDPKSIRRVLHLKAVTQCAMLEDFGIFLVLADKAFFAYHIEALVPTSTNSQMNSAQNRTPQRLSGNKDVQFFSVGQLAGRTLVVYMKKKGMESVFRVLEPIIGKINEPARGGGAFSRFGFGQQRSEWFRIYRDFFLPSEAFDLIFLKAKVAILCTKGFEIMDLAEGSFKSVTIPQRDDARFAHVARRCDACRPLGMFRSSENEFLLCYDEFGIYVNRHGDPTRNVGTTIEWEGRAEKVAFHPPYIVLFDSRFIEIRHVEKGNLVQIIRGEDVRCVWDGRGAKIAPAPAPGPDGWDDGAGSQESRIHVVMNVPDPTPGPAGQRSKIQYQHISELVPTVPLFLPGPLASPSASTYFPRPGSPSLSSPRTSVAGWS</sequence>
<feature type="compositionally biased region" description="Pro residues" evidence="3">
    <location>
        <begin position="94"/>
        <end position="120"/>
    </location>
</feature>
<feature type="compositionally biased region" description="Low complexity" evidence="3">
    <location>
        <begin position="304"/>
        <end position="313"/>
    </location>
</feature>
<proteinExistence type="predicted"/>
<evidence type="ECO:0000259" key="6">
    <source>
        <dbReference type="PROSITE" id="PS50219"/>
    </source>
</evidence>
<dbReference type="PANTHER" id="PTHR46572">
    <property type="entry name" value="RHO1 GDP-GTP EXCHANGE PROTEIN 1-RELATED"/>
    <property type="match status" value="1"/>
</dbReference>
<dbReference type="PROSITE" id="PS50219">
    <property type="entry name" value="CNH"/>
    <property type="match status" value="1"/>
</dbReference>
<protein>
    <submittedName>
        <fullName evidence="7">Rho1 guanine nucleotide exchange factor 1</fullName>
    </submittedName>
</protein>
<feature type="domain" description="PH" evidence="4">
    <location>
        <begin position="1071"/>
        <end position="1209"/>
    </location>
</feature>
<feature type="domain" description="CNH" evidence="6">
    <location>
        <begin position="1251"/>
        <end position="1564"/>
    </location>
</feature>
<comment type="caution">
    <text evidence="7">The sequence shown here is derived from an EMBL/GenBank/DDBJ whole genome shotgun (WGS) entry which is preliminary data.</text>
</comment>
<evidence type="ECO:0000259" key="4">
    <source>
        <dbReference type="PROSITE" id="PS50003"/>
    </source>
</evidence>
<dbReference type="InterPro" id="IPR035899">
    <property type="entry name" value="DBL_dom_sf"/>
</dbReference>
<feature type="compositionally biased region" description="Polar residues" evidence="3">
    <location>
        <begin position="232"/>
        <end position="244"/>
    </location>
</feature>
<dbReference type="InterPro" id="IPR001849">
    <property type="entry name" value="PH_domain"/>
</dbReference>
<dbReference type="Pfam" id="PF00780">
    <property type="entry name" value="CNH"/>
    <property type="match status" value="1"/>
</dbReference>
<dbReference type="InterPro" id="IPR000219">
    <property type="entry name" value="DH_dom"/>
</dbReference>
<evidence type="ECO:0000256" key="1">
    <source>
        <dbReference type="ARBA" id="ARBA00022553"/>
    </source>
</evidence>
<accession>A0A5N5QRT3</accession>
<dbReference type="InterPro" id="IPR041675">
    <property type="entry name" value="PH_5"/>
</dbReference>
<dbReference type="InterPro" id="IPR011993">
    <property type="entry name" value="PH-like_dom_sf"/>
</dbReference>
<dbReference type="PROSITE" id="PS50010">
    <property type="entry name" value="DH_2"/>
    <property type="match status" value="2"/>
</dbReference>
<evidence type="ECO:0000259" key="5">
    <source>
        <dbReference type="PROSITE" id="PS50010"/>
    </source>
</evidence>
<feature type="region of interest" description="Disordered" evidence="3">
    <location>
        <begin position="1632"/>
        <end position="1655"/>
    </location>
</feature>
<dbReference type="InterPro" id="IPR001331">
    <property type="entry name" value="GDS_CDC24_CS"/>
</dbReference>
<dbReference type="GO" id="GO:0035556">
    <property type="term" value="P:intracellular signal transduction"/>
    <property type="evidence" value="ECO:0007669"/>
    <property type="project" value="InterPro"/>
</dbReference>
<dbReference type="SUPFAM" id="SSF50729">
    <property type="entry name" value="PH domain-like"/>
    <property type="match status" value="1"/>
</dbReference>
<dbReference type="Gene3D" id="1.20.900.10">
    <property type="entry name" value="Dbl homology (DH) domain"/>
    <property type="match status" value="2"/>
</dbReference>
<dbReference type="Gene3D" id="2.30.29.30">
    <property type="entry name" value="Pleckstrin-homology domain (PH domain)/Phosphotyrosine-binding domain (PTB)"/>
    <property type="match status" value="1"/>
</dbReference>
<dbReference type="PANTHER" id="PTHR46572:SF1">
    <property type="entry name" value="RHO1 GUANINE NUCLEOTIDE EXCHANGE FACTOR TUS1"/>
    <property type="match status" value="1"/>
</dbReference>
<feature type="domain" description="DH" evidence="5">
    <location>
        <begin position="845"/>
        <end position="1036"/>
    </location>
</feature>
<feature type="region of interest" description="Disordered" evidence="3">
    <location>
        <begin position="1"/>
        <end position="358"/>
    </location>
</feature>
<evidence type="ECO:0000256" key="3">
    <source>
        <dbReference type="SAM" id="MobiDB-lite"/>
    </source>
</evidence>